<name>A4T0X5_MYCGI</name>
<dbReference type="STRING" id="350054.Mflv_0294"/>
<reference evidence="2" key="1">
    <citation type="submission" date="2007-04" db="EMBL/GenBank/DDBJ databases">
        <authorList>
            <consortium name="US DOE Joint Genome Institute"/>
            <person name="Copeland A."/>
            <person name="Lucas S."/>
            <person name="Lapidus A."/>
            <person name="Barry K."/>
            <person name="Detter J.C."/>
            <person name="Glavina del Rio T."/>
            <person name="Hammon N."/>
            <person name="Israni S."/>
            <person name="Dalin E."/>
            <person name="Tice H."/>
            <person name="Pitluck S."/>
            <person name="Chain P."/>
            <person name="Malfatti S."/>
            <person name="Shin M."/>
            <person name="Vergez L."/>
            <person name="Schmutz J."/>
            <person name="Larimer F."/>
            <person name="Land M."/>
            <person name="Hauser L."/>
            <person name="Kyrpides N."/>
            <person name="Mikhailova N."/>
            <person name="Miller C."/>
            <person name="Richardson P."/>
        </authorList>
    </citation>
    <scope>NUCLEOTIDE SEQUENCE</scope>
    <source>
        <strain evidence="2">PYR-GCK</strain>
    </source>
</reference>
<accession>A4T0X5</accession>
<evidence type="ECO:0000256" key="1">
    <source>
        <dbReference type="SAM" id="SignalP"/>
    </source>
</evidence>
<feature type="signal peptide" evidence="1">
    <location>
        <begin position="1"/>
        <end position="30"/>
    </location>
</feature>
<sequence length="169" mass="18296">MSIRSRRHRATCVIAVDAVCAVTLAGVASAQPPDPITGESLRIGLGSQPHASQLPLVYGVDRNGGDFGLALDTTLRAMKELKSDFTVFRAAVAEYIDAPPSDESLRELFDLIQKYPFWTDDGGLSDDSVRFMIDIANESGVLSQPMNAADVVDRETLSRAVELAKMPTR</sequence>
<dbReference type="EMBL" id="CP000656">
    <property type="protein sequence ID" value="ABP42788.1"/>
    <property type="molecule type" value="Genomic_DNA"/>
</dbReference>
<gene>
    <name evidence="2" type="ordered locus">Mflv_0294</name>
</gene>
<evidence type="ECO:0000313" key="2">
    <source>
        <dbReference type="EMBL" id="ABP42788.1"/>
    </source>
</evidence>
<keyword evidence="1" id="KW-0732">Signal</keyword>
<protein>
    <submittedName>
        <fullName evidence="2">Uncharacterized protein</fullName>
    </submittedName>
</protein>
<reference evidence="2" key="2">
    <citation type="journal article" date="2013" name="PLoS ONE">
        <title>A Gene Expression Study of the Activities of Aromatic Ring-Cleavage Dioxygenases in Mycobacterium gilvum PYR-GCK to Changes in Salinity and pH during Pyrene Degradation.</title>
        <authorList>
            <person name="Badejo A.C."/>
            <person name="Badejo A.O."/>
            <person name="Shin K.H."/>
            <person name="Chai Y.G."/>
        </authorList>
    </citation>
    <scope>NUCLEOTIDE SEQUENCE [LARGE SCALE GENOMIC DNA]</scope>
    <source>
        <strain evidence="2">PYR-GCK</strain>
    </source>
</reference>
<organism evidence="2">
    <name type="scientific">Mycolicibacterium gilvum (strain PYR-GCK)</name>
    <name type="common">Mycobacterium gilvum (strain PYR-GCK)</name>
    <dbReference type="NCBI Taxonomy" id="350054"/>
    <lineage>
        <taxon>Bacteria</taxon>
        <taxon>Bacillati</taxon>
        <taxon>Actinomycetota</taxon>
        <taxon>Actinomycetes</taxon>
        <taxon>Mycobacteriales</taxon>
        <taxon>Mycobacteriaceae</taxon>
        <taxon>Mycolicibacterium</taxon>
    </lineage>
</organism>
<dbReference type="KEGG" id="mgi:Mflv_0294"/>
<proteinExistence type="predicted"/>
<dbReference type="AlphaFoldDB" id="A4T0X5"/>
<feature type="chain" id="PRO_5002672435" evidence="1">
    <location>
        <begin position="31"/>
        <end position="169"/>
    </location>
</feature>
<dbReference type="HOGENOM" id="CLU_1675952_0_0_11"/>